<dbReference type="Proteomes" id="UP000195787">
    <property type="component" value="Unassembled WGS sequence"/>
</dbReference>
<keyword evidence="1" id="KW-1133">Transmembrane helix</keyword>
<dbReference type="Gene3D" id="3.40.50.410">
    <property type="entry name" value="von Willebrand factor, type A domain"/>
    <property type="match status" value="1"/>
</dbReference>
<dbReference type="InterPro" id="IPR036465">
    <property type="entry name" value="vWFA_dom_sf"/>
</dbReference>
<feature type="transmembrane region" description="Helical" evidence="1">
    <location>
        <begin position="54"/>
        <end position="77"/>
    </location>
</feature>
<sequence length="326" mass="35427">MWWWWIPLVILVVVAATVGGFLVYRRGRHGGGLPVAHVDRLTKLKAYRSAMRRYRWLTAAALVLVLVGGGVTSVIAARPAAVDAQQNEDYKRDILLCLDVSGSMVGVDAEIMRVFQNIVKGLNGERIGLRVFDASGYMAFPMTSDYEYIMDQLGLYERAFDGTLGPDEDFDYQAGTSSVSGASLVGDGLAGCANDFGDLSDDNDRPRSIILATDNIVNGNQIYSLEQAGQLAVDNEVRVYAINPFDYPLDTASQQLQTVAEGTGGEYYPMDLGSTVSGIIDNINSIEAGYIQTPPEVQVVDQPGNRPLLLVIVVGVLLVVAWRARI</sequence>
<dbReference type="SUPFAM" id="SSF53300">
    <property type="entry name" value="vWA-like"/>
    <property type="match status" value="1"/>
</dbReference>
<keyword evidence="3" id="KW-1185">Reference proteome</keyword>
<keyword evidence="1" id="KW-0812">Transmembrane</keyword>
<organism evidence="2 3">
    <name type="scientific">Agrococcus casei LMG 22410</name>
    <dbReference type="NCBI Taxonomy" id="1255656"/>
    <lineage>
        <taxon>Bacteria</taxon>
        <taxon>Bacillati</taxon>
        <taxon>Actinomycetota</taxon>
        <taxon>Actinomycetes</taxon>
        <taxon>Micrococcales</taxon>
        <taxon>Microbacteriaceae</taxon>
        <taxon>Agrococcus</taxon>
    </lineage>
</organism>
<keyword evidence="1" id="KW-0472">Membrane</keyword>
<evidence type="ECO:0000313" key="3">
    <source>
        <dbReference type="Proteomes" id="UP000195787"/>
    </source>
</evidence>
<name>A0A1R4FW95_9MICO</name>
<gene>
    <name evidence="2" type="ORF">CZ674_07040</name>
</gene>
<accession>A0A1R4FW95</accession>
<dbReference type="AlphaFoldDB" id="A0A1R4FW95"/>
<proteinExistence type="predicted"/>
<evidence type="ECO:0000313" key="2">
    <source>
        <dbReference type="EMBL" id="SJM60214.1"/>
    </source>
</evidence>
<protein>
    <submittedName>
        <fullName evidence="2">COG2304: Uncharacterized protein containing a von Willebrand factor type A (VWA) domain</fullName>
    </submittedName>
</protein>
<feature type="transmembrane region" description="Helical" evidence="1">
    <location>
        <begin position="6"/>
        <end position="24"/>
    </location>
</feature>
<dbReference type="EMBL" id="FUHU01000028">
    <property type="protein sequence ID" value="SJM60214.1"/>
    <property type="molecule type" value="Genomic_DNA"/>
</dbReference>
<evidence type="ECO:0000256" key="1">
    <source>
        <dbReference type="SAM" id="Phobius"/>
    </source>
</evidence>
<reference evidence="2 3" key="1">
    <citation type="submission" date="2017-02" db="EMBL/GenBank/DDBJ databases">
        <authorList>
            <person name="Peterson S.W."/>
        </authorList>
    </citation>
    <scope>NUCLEOTIDE SEQUENCE [LARGE SCALE GENOMIC DNA]</scope>
    <source>
        <strain evidence="2 3">LMG 22410</strain>
    </source>
</reference>